<dbReference type="InParanoid" id="A0A286UMF9"/>
<evidence type="ECO:0000256" key="1">
    <source>
        <dbReference type="SAM" id="MobiDB-lite"/>
    </source>
</evidence>
<feature type="domain" description="Asl1-like glycosyl hydrolase catalytic" evidence="3">
    <location>
        <begin position="137"/>
        <end position="232"/>
    </location>
</feature>
<dbReference type="STRING" id="2282107.A0A286UMF9"/>
<sequence length="356" mass="38448">MAVGKLLNIFALSSLAVLVCNLGVTPVSALSAHGAHLQKREHAHGAIAKRSRGKRDNTQRCKTRSSTDVQSSTAAAASPSSSVWTSSSVWSSDTQVATTTQIQATTSVSTSAAAATSSSSSGSSSGSGVFSGSGKIGIAWGGGSSSQLDGLLTNNVKYIYTWSAYCPDSSLICCPMLWGDSSDRIEAWTSTVVEGYANCAMGFNEINESGQSNMDATTAAQKFRQYITPLSRRVTLPCDCQIDIMPIHYYGTNADDMITYIEKWYNQFQLPIVITEFACQNYNTAYENNGQQCSESQVWEFYKKIINFVESTDYIVGVFPFGFLTSMSGVNELDRMMTSDYVLTSLGQSVVNLSFQ</sequence>
<protein>
    <submittedName>
        <fullName evidence="4">Glycoside hydrolase</fullName>
    </submittedName>
</protein>
<dbReference type="InterPro" id="IPR053183">
    <property type="entry name" value="ASL1"/>
</dbReference>
<dbReference type="PANTHER" id="PTHR34154:SF3">
    <property type="entry name" value="ALKALI-SENSITIVE LINKAGE PROTEIN 1"/>
    <property type="match status" value="1"/>
</dbReference>
<keyword evidence="2" id="KW-0732">Signal</keyword>
<dbReference type="GO" id="GO:0009277">
    <property type="term" value="C:fungal-type cell wall"/>
    <property type="evidence" value="ECO:0007669"/>
    <property type="project" value="TreeGrafter"/>
</dbReference>
<dbReference type="SUPFAM" id="SSF51445">
    <property type="entry name" value="(Trans)glycosidases"/>
    <property type="match status" value="1"/>
</dbReference>
<dbReference type="Gene3D" id="3.20.20.80">
    <property type="entry name" value="Glycosidases"/>
    <property type="match status" value="1"/>
</dbReference>
<gene>
    <name evidence="4" type="ORF">PNOK_0335600</name>
</gene>
<dbReference type="AlphaFoldDB" id="A0A286UMF9"/>
<proteinExistence type="predicted"/>
<dbReference type="Proteomes" id="UP000217199">
    <property type="component" value="Unassembled WGS sequence"/>
</dbReference>
<evidence type="ECO:0000256" key="2">
    <source>
        <dbReference type="SAM" id="SignalP"/>
    </source>
</evidence>
<dbReference type="EMBL" id="NBII01000003">
    <property type="protein sequence ID" value="PAV20729.1"/>
    <property type="molecule type" value="Genomic_DNA"/>
</dbReference>
<keyword evidence="4" id="KW-0378">Hydrolase</keyword>
<reference evidence="4 5" key="1">
    <citation type="journal article" date="2017" name="Mol. Ecol.">
        <title>Comparative and population genomic landscape of Phellinus noxius: A hypervariable fungus causing root rot in trees.</title>
        <authorList>
            <person name="Chung C.L."/>
            <person name="Lee T.J."/>
            <person name="Akiba M."/>
            <person name="Lee H.H."/>
            <person name="Kuo T.H."/>
            <person name="Liu D."/>
            <person name="Ke H.M."/>
            <person name="Yokoi T."/>
            <person name="Roa M.B."/>
            <person name="Lu M.J."/>
            <person name="Chang Y.Y."/>
            <person name="Ann P.J."/>
            <person name="Tsai J.N."/>
            <person name="Chen C.Y."/>
            <person name="Tzean S.S."/>
            <person name="Ota Y."/>
            <person name="Hattori T."/>
            <person name="Sahashi N."/>
            <person name="Liou R.F."/>
            <person name="Kikuchi T."/>
            <person name="Tsai I.J."/>
        </authorList>
    </citation>
    <scope>NUCLEOTIDE SEQUENCE [LARGE SCALE GENOMIC DNA]</scope>
    <source>
        <strain evidence="4 5">FFPRI411160</strain>
    </source>
</reference>
<evidence type="ECO:0000313" key="5">
    <source>
        <dbReference type="Proteomes" id="UP000217199"/>
    </source>
</evidence>
<dbReference type="InterPro" id="IPR017853">
    <property type="entry name" value="GH"/>
</dbReference>
<feature type="domain" description="Asl1-like glycosyl hydrolase catalytic" evidence="3">
    <location>
        <begin position="239"/>
        <end position="348"/>
    </location>
</feature>
<dbReference type="InterPro" id="IPR024655">
    <property type="entry name" value="Asl1_glyco_hydro_catalytic"/>
</dbReference>
<feature type="signal peptide" evidence="2">
    <location>
        <begin position="1"/>
        <end position="29"/>
    </location>
</feature>
<dbReference type="GO" id="GO:0016787">
    <property type="term" value="F:hydrolase activity"/>
    <property type="evidence" value="ECO:0007669"/>
    <property type="project" value="UniProtKB-KW"/>
</dbReference>
<dbReference type="PANTHER" id="PTHR34154">
    <property type="entry name" value="ALKALI-SENSITIVE LINKAGE PROTEIN 1"/>
    <property type="match status" value="1"/>
</dbReference>
<dbReference type="OrthoDB" id="5959761at2759"/>
<dbReference type="Pfam" id="PF11790">
    <property type="entry name" value="Glyco_hydro_cc"/>
    <property type="match status" value="2"/>
</dbReference>
<name>A0A286UMF9_9AGAM</name>
<feature type="region of interest" description="Disordered" evidence="1">
    <location>
        <begin position="36"/>
        <end position="74"/>
    </location>
</feature>
<accession>A0A286UMF9</accession>
<dbReference type="GO" id="GO:0071966">
    <property type="term" value="P:fungal-type cell wall polysaccharide metabolic process"/>
    <property type="evidence" value="ECO:0007669"/>
    <property type="project" value="TreeGrafter"/>
</dbReference>
<evidence type="ECO:0000259" key="3">
    <source>
        <dbReference type="Pfam" id="PF11790"/>
    </source>
</evidence>
<evidence type="ECO:0000313" key="4">
    <source>
        <dbReference type="EMBL" id="PAV20729.1"/>
    </source>
</evidence>
<feature type="chain" id="PRO_5013723009" evidence="2">
    <location>
        <begin position="30"/>
        <end position="356"/>
    </location>
</feature>
<comment type="caution">
    <text evidence="4">The sequence shown here is derived from an EMBL/GenBank/DDBJ whole genome shotgun (WGS) entry which is preliminary data.</text>
</comment>
<organism evidence="4 5">
    <name type="scientific">Pyrrhoderma noxium</name>
    <dbReference type="NCBI Taxonomy" id="2282107"/>
    <lineage>
        <taxon>Eukaryota</taxon>
        <taxon>Fungi</taxon>
        <taxon>Dikarya</taxon>
        <taxon>Basidiomycota</taxon>
        <taxon>Agaricomycotina</taxon>
        <taxon>Agaricomycetes</taxon>
        <taxon>Hymenochaetales</taxon>
        <taxon>Hymenochaetaceae</taxon>
        <taxon>Pyrrhoderma</taxon>
    </lineage>
</organism>
<keyword evidence="5" id="KW-1185">Reference proteome</keyword>